<evidence type="ECO:0000313" key="3">
    <source>
        <dbReference type="EMBL" id="QDT31211.1"/>
    </source>
</evidence>
<dbReference type="Pfam" id="PF05116">
    <property type="entry name" value="S6PP"/>
    <property type="match status" value="1"/>
</dbReference>
<dbReference type="EMBL" id="CP036267">
    <property type="protein sequence ID" value="QDT31211.1"/>
    <property type="molecule type" value="Genomic_DNA"/>
</dbReference>
<feature type="domain" description="Sucrose phosphatase-like" evidence="2">
    <location>
        <begin position="3"/>
        <end position="262"/>
    </location>
</feature>
<keyword evidence="1 3" id="KW-0378">Hydrolase</keyword>
<name>A0A517QHV2_9PLAN</name>
<dbReference type="InterPro" id="IPR023214">
    <property type="entry name" value="HAD_sf"/>
</dbReference>
<dbReference type="GO" id="GO:0016791">
    <property type="term" value="F:phosphatase activity"/>
    <property type="evidence" value="ECO:0007669"/>
    <property type="project" value="UniProtKB-ARBA"/>
</dbReference>
<dbReference type="InterPro" id="IPR006380">
    <property type="entry name" value="SPP-like_dom"/>
</dbReference>
<dbReference type="InterPro" id="IPR036412">
    <property type="entry name" value="HAD-like_sf"/>
</dbReference>
<protein>
    <submittedName>
        <fullName evidence="3">Mannosylfructose-phosphate phosphatase</fullName>
        <ecNumber evidence="3">3.1.3.79</ecNumber>
    </submittedName>
</protein>
<dbReference type="InterPro" id="IPR006379">
    <property type="entry name" value="HAD-SF_hydro_IIB"/>
</dbReference>
<dbReference type="SFLD" id="SFLDS00003">
    <property type="entry name" value="Haloacid_Dehalogenase"/>
    <property type="match status" value="1"/>
</dbReference>
<keyword evidence="4" id="KW-1185">Reference proteome</keyword>
<dbReference type="SFLD" id="SFLDG01140">
    <property type="entry name" value="C2.B:_Phosphomannomutase_and_P"/>
    <property type="match status" value="1"/>
</dbReference>
<evidence type="ECO:0000259" key="2">
    <source>
        <dbReference type="Pfam" id="PF05116"/>
    </source>
</evidence>
<reference evidence="3 4" key="1">
    <citation type="submission" date="2019-02" db="EMBL/GenBank/DDBJ databases">
        <title>Deep-cultivation of Planctomycetes and their phenomic and genomic characterization uncovers novel biology.</title>
        <authorList>
            <person name="Wiegand S."/>
            <person name="Jogler M."/>
            <person name="Boedeker C."/>
            <person name="Pinto D."/>
            <person name="Vollmers J."/>
            <person name="Rivas-Marin E."/>
            <person name="Kohn T."/>
            <person name="Peeters S.H."/>
            <person name="Heuer A."/>
            <person name="Rast P."/>
            <person name="Oberbeckmann S."/>
            <person name="Bunk B."/>
            <person name="Jeske O."/>
            <person name="Meyerdierks A."/>
            <person name="Storesund J.E."/>
            <person name="Kallscheuer N."/>
            <person name="Luecker S."/>
            <person name="Lage O.M."/>
            <person name="Pohl T."/>
            <person name="Merkel B.J."/>
            <person name="Hornburger P."/>
            <person name="Mueller R.-W."/>
            <person name="Bruemmer F."/>
            <person name="Labrenz M."/>
            <person name="Spormann A.M."/>
            <person name="Op den Camp H."/>
            <person name="Overmann J."/>
            <person name="Amann R."/>
            <person name="Jetten M.S.M."/>
            <person name="Mascher T."/>
            <person name="Medema M.H."/>
            <person name="Devos D.P."/>
            <person name="Kaster A.-K."/>
            <person name="Ovreas L."/>
            <person name="Rohde M."/>
            <person name="Galperin M.Y."/>
            <person name="Jogler C."/>
        </authorList>
    </citation>
    <scope>NUCLEOTIDE SEQUENCE [LARGE SCALE GENOMIC DNA]</scope>
    <source>
        <strain evidence="3 4">Mal48</strain>
    </source>
</reference>
<dbReference type="SFLD" id="SFLDG01141">
    <property type="entry name" value="C2.B.1:_Sucrose_Phosphatase_Li"/>
    <property type="match status" value="1"/>
</dbReference>
<dbReference type="InterPro" id="IPR051518">
    <property type="entry name" value="Sucrose_Phosphatase"/>
</dbReference>
<evidence type="ECO:0000313" key="4">
    <source>
        <dbReference type="Proteomes" id="UP000315724"/>
    </source>
</evidence>
<dbReference type="EC" id="3.1.3.79" evidence="3"/>
<accession>A0A517QHV2</accession>
<dbReference type="KEGG" id="tpol:Mal48_04430"/>
<dbReference type="PANTHER" id="PTHR46521">
    <property type="entry name" value="SUCROSE-PHOSPHATASE 2-RELATED"/>
    <property type="match status" value="1"/>
</dbReference>
<dbReference type="SUPFAM" id="SSF56784">
    <property type="entry name" value="HAD-like"/>
    <property type="match status" value="1"/>
</dbReference>
<dbReference type="Proteomes" id="UP000315724">
    <property type="component" value="Chromosome"/>
</dbReference>
<gene>
    <name evidence="3" type="primary">mfppA</name>
    <name evidence="3" type="ORF">Mal48_04430</name>
</gene>
<dbReference type="Gene3D" id="3.90.1070.10">
    <property type="match status" value="1"/>
</dbReference>
<dbReference type="OrthoDB" id="9781413at2"/>
<dbReference type="AlphaFoldDB" id="A0A517QHV2"/>
<evidence type="ECO:0000256" key="1">
    <source>
        <dbReference type="ARBA" id="ARBA00022801"/>
    </source>
</evidence>
<dbReference type="RefSeq" id="WP_145195622.1">
    <property type="nucleotide sequence ID" value="NZ_CP036267.1"/>
</dbReference>
<dbReference type="PANTHER" id="PTHR46521:SF4">
    <property type="entry name" value="SUCROSE-PHOSPHATASE 2-RELATED"/>
    <property type="match status" value="1"/>
</dbReference>
<proteinExistence type="predicted"/>
<dbReference type="Gene3D" id="3.40.50.1000">
    <property type="entry name" value="HAD superfamily/HAD-like"/>
    <property type="match status" value="1"/>
</dbReference>
<organism evidence="3 4">
    <name type="scientific">Thalassoglobus polymorphus</name>
    <dbReference type="NCBI Taxonomy" id="2527994"/>
    <lineage>
        <taxon>Bacteria</taxon>
        <taxon>Pseudomonadati</taxon>
        <taxon>Planctomycetota</taxon>
        <taxon>Planctomycetia</taxon>
        <taxon>Planctomycetales</taxon>
        <taxon>Planctomycetaceae</taxon>
        <taxon>Thalassoglobus</taxon>
    </lineage>
</organism>
<sequence>MKQALATDLDGTLIPLQGHQENLRDLQLLKNELDRTQIELLYVTGRHFESVTDAIESYQLPLPNWVICDVGTTVMQRTPEGTFEQQADYRKQLFSLTQSLPLGALDSLLKDLPGLRRQEDEKQGEFKLSYYCDDANRIEISEQIRQLLRESSAPYSLISSADPFNGDGLIDLLPQNVSKAYALDWWTQFFDYPKESVLFAGDSGNDLAALTAGYRSILVGNAAREVVEEVIQINKELGFHDRLFLAESSATSGVLNGCHHFEIFSKRSDLNTKNP</sequence>
<dbReference type="NCBIfam" id="TIGR01484">
    <property type="entry name" value="HAD-SF-IIB"/>
    <property type="match status" value="1"/>
</dbReference>